<comment type="subunit">
    <text evidence="15">Interacts with MMP1, MMP3, MMP10 and MMP13, but has only very low affinity for MMP14. Interacts with CD63; identified in a complex with CD63 and ITGB1.</text>
</comment>
<keyword evidence="20" id="KW-1185">Reference proteome</keyword>
<dbReference type="Gene3D" id="3.90.370.10">
    <property type="entry name" value="Tissue inhibitor of metalloproteinase-1. Chain B, domain 1"/>
    <property type="match status" value="1"/>
</dbReference>
<evidence type="ECO:0000256" key="15">
    <source>
        <dbReference type="ARBA" id="ARBA00025946"/>
    </source>
</evidence>
<dbReference type="PANTHER" id="PTHR11844:SF20">
    <property type="entry name" value="METALLOPROTEINASE INHIBITOR 1"/>
    <property type="match status" value="1"/>
</dbReference>
<reference evidence="19 20" key="1">
    <citation type="journal article" date="2022" name="Gigascience">
        <title>A chromosome-level genome assembly and annotation of the desert horned lizard, Phrynosoma platyrhinos, provides insight into chromosomal rearrangements among reptiles.</title>
        <authorList>
            <person name="Koochekian N."/>
            <person name="Ascanio A."/>
            <person name="Farleigh K."/>
            <person name="Card D.C."/>
            <person name="Schield D.R."/>
            <person name="Castoe T.A."/>
            <person name="Jezkova T."/>
        </authorList>
    </citation>
    <scope>NUCLEOTIDE SEQUENCE [LARGE SCALE GENOMIC DNA]</scope>
    <source>
        <strain evidence="19">NK-2021</strain>
    </source>
</reference>
<evidence type="ECO:0000256" key="14">
    <source>
        <dbReference type="ARBA" id="ARBA00023215"/>
    </source>
</evidence>
<gene>
    <name evidence="19" type="ORF">JD844_010566</name>
</gene>
<evidence type="ECO:0000256" key="2">
    <source>
        <dbReference type="ARBA" id="ARBA00011027"/>
    </source>
</evidence>
<keyword evidence="11" id="KW-0339">Growth factor</keyword>
<dbReference type="PROSITE" id="PS00288">
    <property type="entry name" value="TIMP"/>
    <property type="match status" value="1"/>
</dbReference>
<dbReference type="Pfam" id="PF00965">
    <property type="entry name" value="TIMP"/>
    <property type="match status" value="1"/>
</dbReference>
<keyword evidence="6" id="KW-0483">Metalloprotease inhibitor</keyword>
<evidence type="ECO:0000256" key="8">
    <source>
        <dbReference type="ARBA" id="ARBA00022723"/>
    </source>
</evidence>
<dbReference type="InterPro" id="IPR008993">
    <property type="entry name" value="TIMP-like_OB-fold"/>
</dbReference>
<keyword evidence="4" id="KW-0964">Secreted</keyword>
<feature type="signal peptide" evidence="17">
    <location>
        <begin position="1"/>
        <end position="26"/>
    </location>
</feature>
<evidence type="ECO:0000256" key="4">
    <source>
        <dbReference type="ARBA" id="ARBA00022525"/>
    </source>
</evidence>
<evidence type="ECO:0000256" key="16">
    <source>
        <dbReference type="ARBA" id="ARBA00030100"/>
    </source>
</evidence>
<dbReference type="Gene3D" id="2.40.50.120">
    <property type="match status" value="1"/>
</dbReference>
<keyword evidence="9 17" id="KW-0732">Signal</keyword>
<dbReference type="PROSITE" id="PS50189">
    <property type="entry name" value="NTR"/>
    <property type="match status" value="1"/>
</dbReference>
<evidence type="ECO:0000256" key="3">
    <source>
        <dbReference type="ARBA" id="ARBA00013524"/>
    </source>
</evidence>
<proteinExistence type="inferred from homology"/>
<evidence type="ECO:0000256" key="5">
    <source>
        <dbReference type="ARBA" id="ARBA00022553"/>
    </source>
</evidence>
<evidence type="ECO:0000256" key="13">
    <source>
        <dbReference type="ARBA" id="ARBA00023180"/>
    </source>
</evidence>
<dbReference type="SUPFAM" id="SSF50242">
    <property type="entry name" value="TIMP-like"/>
    <property type="match status" value="1"/>
</dbReference>
<evidence type="ECO:0000256" key="1">
    <source>
        <dbReference type="ARBA" id="ARBA00004613"/>
    </source>
</evidence>
<accession>A0ABQ7TH19</accession>
<keyword evidence="5" id="KW-0597">Phosphoprotein</keyword>
<comment type="similarity">
    <text evidence="2">Belongs to the protease inhibitor I35 (TIMP) family.</text>
</comment>
<evidence type="ECO:0000313" key="19">
    <source>
        <dbReference type="EMBL" id="KAH0628923.1"/>
    </source>
</evidence>
<keyword evidence="13" id="KW-0325">Glycoprotein</keyword>
<evidence type="ECO:0000256" key="6">
    <source>
        <dbReference type="ARBA" id="ARBA00022608"/>
    </source>
</evidence>
<comment type="caution">
    <text evidence="19">The sequence shown here is derived from an EMBL/GenBank/DDBJ whole genome shotgun (WGS) entry which is preliminary data.</text>
</comment>
<keyword evidence="8" id="KW-0479">Metal-binding</keyword>
<keyword evidence="10" id="KW-0862">Zinc</keyword>
<dbReference type="InterPro" id="IPR027465">
    <property type="entry name" value="TIMP_C"/>
</dbReference>
<evidence type="ECO:0000256" key="10">
    <source>
        <dbReference type="ARBA" id="ARBA00022833"/>
    </source>
</evidence>
<dbReference type="SMART" id="SM00206">
    <property type="entry name" value="NTR"/>
    <property type="match status" value="1"/>
</dbReference>
<evidence type="ECO:0000259" key="18">
    <source>
        <dbReference type="PROSITE" id="PS50189"/>
    </source>
</evidence>
<dbReference type="Proteomes" id="UP000826234">
    <property type="component" value="Unassembled WGS sequence"/>
</dbReference>
<sequence>MDSAKVSGFLAASFFLLILLGDPTETCSCAPRHPQSAFCYADVVIRGKFVAVSKEHVNISAGEPVWWMRHEIKTTKVYKGPEEMQDVRFLHTPAMESLCGYEYKGSPKGEEYVIAGMLEGDRVMITACSFIQPWAQLTLAQKRGLSSDYSKGCNCTIVPCISMPCSVNADNQCLWTDGIMSRIWDDFQAKRLACLPRAEKPSLCTWQSLSIQRPGALRKARLMQ</sequence>
<dbReference type="EMBL" id="JAIPUX010000439">
    <property type="protein sequence ID" value="KAH0628923.1"/>
    <property type="molecule type" value="Genomic_DNA"/>
</dbReference>
<feature type="domain" description="NTR" evidence="18">
    <location>
        <begin position="27"/>
        <end position="153"/>
    </location>
</feature>
<feature type="chain" id="PRO_5045278730" description="Metalloproteinase inhibitor 1" evidence="17">
    <location>
        <begin position="27"/>
        <end position="224"/>
    </location>
</feature>
<dbReference type="PANTHER" id="PTHR11844">
    <property type="entry name" value="METALLOPROTEASE INHIBITOR"/>
    <property type="match status" value="1"/>
</dbReference>
<evidence type="ECO:0000313" key="20">
    <source>
        <dbReference type="Proteomes" id="UP000826234"/>
    </source>
</evidence>
<dbReference type="InterPro" id="IPR001820">
    <property type="entry name" value="TIMP"/>
</dbReference>
<evidence type="ECO:0000256" key="17">
    <source>
        <dbReference type="SAM" id="SignalP"/>
    </source>
</evidence>
<keyword evidence="7" id="KW-0646">Protease inhibitor</keyword>
<evidence type="ECO:0000256" key="7">
    <source>
        <dbReference type="ARBA" id="ARBA00022690"/>
    </source>
</evidence>
<evidence type="ECO:0000256" key="12">
    <source>
        <dbReference type="ARBA" id="ARBA00023157"/>
    </source>
</evidence>
<evidence type="ECO:0000256" key="11">
    <source>
        <dbReference type="ARBA" id="ARBA00023030"/>
    </source>
</evidence>
<dbReference type="InterPro" id="IPR001134">
    <property type="entry name" value="Netrin_domain"/>
</dbReference>
<protein>
    <recommendedName>
        <fullName evidence="3">Metalloproteinase inhibitor 1</fullName>
    </recommendedName>
    <alternativeName>
        <fullName evidence="16">Tissue inhibitor of metalloproteinases 1</fullName>
    </alternativeName>
</protein>
<name>A0ABQ7TH19_PHRPL</name>
<evidence type="ECO:0000256" key="9">
    <source>
        <dbReference type="ARBA" id="ARBA00022729"/>
    </source>
</evidence>
<dbReference type="InterPro" id="IPR030490">
    <property type="entry name" value="TIMP_CS"/>
</dbReference>
<keyword evidence="12" id="KW-1015">Disulfide bond</keyword>
<organism evidence="19 20">
    <name type="scientific">Phrynosoma platyrhinos</name>
    <name type="common">Desert horned lizard</name>
    <dbReference type="NCBI Taxonomy" id="52577"/>
    <lineage>
        <taxon>Eukaryota</taxon>
        <taxon>Metazoa</taxon>
        <taxon>Chordata</taxon>
        <taxon>Craniata</taxon>
        <taxon>Vertebrata</taxon>
        <taxon>Euteleostomi</taxon>
        <taxon>Lepidosauria</taxon>
        <taxon>Squamata</taxon>
        <taxon>Bifurcata</taxon>
        <taxon>Unidentata</taxon>
        <taxon>Episquamata</taxon>
        <taxon>Toxicofera</taxon>
        <taxon>Iguania</taxon>
        <taxon>Phrynosomatidae</taxon>
        <taxon>Phrynosomatinae</taxon>
        <taxon>Phrynosoma</taxon>
    </lineage>
</organism>
<keyword evidence="14" id="KW-0481">Metalloenzyme inhibitor</keyword>
<comment type="subcellular location">
    <subcellularLocation>
        <location evidence="1">Secreted</location>
    </subcellularLocation>
</comment>